<dbReference type="AlphaFoldDB" id="A4CMR1"/>
<evidence type="ECO:0000313" key="3">
    <source>
        <dbReference type="EMBL" id="EAR14953.1"/>
    </source>
</evidence>
<dbReference type="InterPro" id="IPR011042">
    <property type="entry name" value="6-blade_b-propeller_TolB-like"/>
</dbReference>
<dbReference type="InterPro" id="IPR013658">
    <property type="entry name" value="SGL"/>
</dbReference>
<reference evidence="3 4" key="1">
    <citation type="journal article" date="2009" name="J. Bacteriol.">
        <title>Complete genome sequence of Robiginitalea biformata HTCC2501.</title>
        <authorList>
            <person name="Oh H.M."/>
            <person name="Giovannoni S.J."/>
            <person name="Lee K."/>
            <person name="Ferriera S."/>
            <person name="Johnson J."/>
            <person name="Cho J.C."/>
        </authorList>
    </citation>
    <scope>NUCLEOTIDE SEQUENCE [LARGE SCALE GENOMIC DNA]</scope>
    <source>
        <strain evidence="4">ATCC BAA-864 / HTCC2501 / KCTC 12146</strain>
    </source>
</reference>
<gene>
    <name evidence="3" type="ordered locus">RB2501_11522</name>
</gene>
<evidence type="ECO:0000259" key="2">
    <source>
        <dbReference type="Pfam" id="PF08450"/>
    </source>
</evidence>
<sequence>MNRITNGLALTALGILLAGCASETGLIEEGAELQLVSEAFEFTEGPATAPGGDVYFTDQPNNRIHRWDAKTGEISVFMEPAGRANGLYWDNEGNLLAAADEKFELWRIAPDKSVKVLTDNYQGAKFNGPNDMWVHPDGTIYFTDPYYQRPYWERQEKEIEEERVYRIPAAGGEPQLAADGLVQPNGIIGTRDGKRLYVADIGNSMTYRYDIAPDGSLENATLMITMGSDGMTLDEQGNIYLTGRGVHIFSPEGKKLHHIEVPESWTANVTFGGTDGKTLFITAMDAVYTLRMTVAGMHWQPK</sequence>
<evidence type="ECO:0000256" key="1">
    <source>
        <dbReference type="ARBA" id="ARBA00022801"/>
    </source>
</evidence>
<dbReference type="PANTHER" id="PTHR47572">
    <property type="entry name" value="LIPOPROTEIN-RELATED"/>
    <property type="match status" value="1"/>
</dbReference>
<dbReference type="PROSITE" id="PS51257">
    <property type="entry name" value="PROKAR_LIPOPROTEIN"/>
    <property type="match status" value="1"/>
</dbReference>
<accession>A4CMR1</accession>
<name>A4CMR1_ROBBH</name>
<dbReference type="PANTHER" id="PTHR47572:SF4">
    <property type="entry name" value="LACTONASE DRP35"/>
    <property type="match status" value="1"/>
</dbReference>
<dbReference type="Proteomes" id="UP000009049">
    <property type="component" value="Chromosome"/>
</dbReference>
<dbReference type="OrthoDB" id="241638at2"/>
<dbReference type="RefSeq" id="WP_015754274.1">
    <property type="nucleotide sequence ID" value="NC_013222.1"/>
</dbReference>
<dbReference type="Pfam" id="PF08450">
    <property type="entry name" value="SGL"/>
    <property type="match status" value="1"/>
</dbReference>
<protein>
    <submittedName>
        <fullName evidence="3">Possible gluconolactonase</fullName>
    </submittedName>
</protein>
<keyword evidence="1" id="KW-0378">Hydrolase</keyword>
<dbReference type="STRING" id="313596.RB2501_11522"/>
<proteinExistence type="predicted"/>
<keyword evidence="4" id="KW-1185">Reference proteome</keyword>
<dbReference type="KEGG" id="rbi:RB2501_11522"/>
<dbReference type="eggNOG" id="COG3386">
    <property type="taxonomic scope" value="Bacteria"/>
</dbReference>
<dbReference type="HOGENOM" id="CLU_036110_0_1_10"/>
<dbReference type="GO" id="GO:0016787">
    <property type="term" value="F:hydrolase activity"/>
    <property type="evidence" value="ECO:0007669"/>
    <property type="project" value="UniProtKB-KW"/>
</dbReference>
<feature type="domain" description="SMP-30/Gluconolactonase/LRE-like region" evidence="2">
    <location>
        <begin position="42"/>
        <end position="283"/>
    </location>
</feature>
<evidence type="ECO:0000313" key="4">
    <source>
        <dbReference type="Proteomes" id="UP000009049"/>
    </source>
</evidence>
<dbReference type="InterPro" id="IPR051262">
    <property type="entry name" value="SMP-30/CGR1_Lactonase"/>
</dbReference>
<dbReference type="SUPFAM" id="SSF63829">
    <property type="entry name" value="Calcium-dependent phosphotriesterase"/>
    <property type="match status" value="1"/>
</dbReference>
<organism evidence="3 4">
    <name type="scientific">Robiginitalea biformata (strain ATCC BAA-864 / DSM 15991 / KCTC 12146 / HTCC2501)</name>
    <dbReference type="NCBI Taxonomy" id="313596"/>
    <lineage>
        <taxon>Bacteria</taxon>
        <taxon>Pseudomonadati</taxon>
        <taxon>Bacteroidota</taxon>
        <taxon>Flavobacteriia</taxon>
        <taxon>Flavobacteriales</taxon>
        <taxon>Flavobacteriaceae</taxon>
        <taxon>Robiginitalea</taxon>
    </lineage>
</organism>
<dbReference type="Gene3D" id="2.120.10.30">
    <property type="entry name" value="TolB, C-terminal domain"/>
    <property type="match status" value="1"/>
</dbReference>
<dbReference type="EMBL" id="CP001712">
    <property type="protein sequence ID" value="EAR14953.1"/>
    <property type="molecule type" value="Genomic_DNA"/>
</dbReference>